<dbReference type="EMBL" id="BLEX01000010">
    <property type="protein sequence ID" value="GEU18773.1"/>
    <property type="molecule type" value="Genomic_DNA"/>
</dbReference>
<proteinExistence type="predicted"/>
<comment type="caution">
    <text evidence="1">The sequence shown here is derived from an EMBL/GenBank/DDBJ whole genome shotgun (WGS) entry which is preliminary data.</text>
</comment>
<protein>
    <submittedName>
        <fullName evidence="1">Uncharacterized protein</fullName>
    </submittedName>
</protein>
<accession>A0A640MY61</accession>
<dbReference type="AlphaFoldDB" id="A0A640MY61"/>
<name>A0A640MY61_BACAN</name>
<evidence type="ECO:0000313" key="1">
    <source>
        <dbReference type="EMBL" id="GEU18773.1"/>
    </source>
</evidence>
<sequence length="178" mass="20980">MYNKKQFIEKLIEFIKSDKKIALIRGYVNEEKLKYVLSVLNQSKYNKGNIQTRSIGQLKDIVDNRIVPKNIKQNANYQVENLTLQVNLYERSPISTGDFSIYYPVQSALMNEKDTQKLLNHINENYTDKIFIITTNDWSFTTEKIENIVDEIITLDLKQIDEEQFNILYNNKKGDLPY</sequence>
<reference evidence="1" key="1">
    <citation type="submission" date="2019-12" db="EMBL/GenBank/DDBJ databases">
        <title>Epidemiological and comparative genomic analysis of Bacillus anthracis isolated from northern Vietnam.</title>
        <authorList>
            <person name="Hoang T.T.H."/>
            <person name="Dang D.A."/>
            <person name="Pham M.H."/>
            <person name="Luong M.H."/>
            <person name="Tran N.D."/>
            <person name="Nguyen T.H."/>
            <person name="Nguyen T.T."/>
            <person name="Inoue S."/>
            <person name="Morikawa S."/>
            <person name="Okutani A."/>
        </authorList>
    </citation>
    <scope>NUCLEOTIDE SEQUENCE</scope>
    <source>
        <strain evidence="1">LamDB</strain>
    </source>
</reference>
<organism evidence="1">
    <name type="scientific">Bacillus anthracis</name>
    <name type="common">anthrax bacterium</name>
    <dbReference type="NCBI Taxonomy" id="1392"/>
    <lineage>
        <taxon>Bacteria</taxon>
        <taxon>Bacillati</taxon>
        <taxon>Bacillota</taxon>
        <taxon>Bacilli</taxon>
        <taxon>Bacillales</taxon>
        <taxon>Bacillaceae</taxon>
        <taxon>Bacillus</taxon>
        <taxon>Bacillus cereus group</taxon>
    </lineage>
</organism>
<gene>
    <name evidence="1" type="ORF">LamDB_48370</name>
</gene>
<reference evidence="1" key="2">
    <citation type="submission" date="2019-12" db="EMBL/GenBank/DDBJ databases">
        <authorList>
            <person name="Hoang T.H.H."/>
            <person name="Okutani A."/>
        </authorList>
    </citation>
    <scope>NUCLEOTIDE SEQUENCE</scope>
    <source>
        <strain evidence="1">LamDB</strain>
    </source>
</reference>